<evidence type="ECO:0000259" key="1">
    <source>
        <dbReference type="Pfam" id="PF01323"/>
    </source>
</evidence>
<evidence type="ECO:0000313" key="3">
    <source>
        <dbReference type="Proteomes" id="UP000230282"/>
    </source>
</evidence>
<dbReference type="GO" id="GO:0016491">
    <property type="term" value="F:oxidoreductase activity"/>
    <property type="evidence" value="ECO:0007669"/>
    <property type="project" value="InterPro"/>
</dbReference>
<name>A0A2M8RTV2_9PAST</name>
<dbReference type="CDD" id="cd03025">
    <property type="entry name" value="DsbA_FrnE_like"/>
    <property type="match status" value="1"/>
</dbReference>
<gene>
    <name evidence="2" type="ORF">CVP04_09860</name>
</gene>
<dbReference type="OrthoDB" id="9813770at2"/>
<sequence>MQFTYLYDPLCGWCYGASPVLQKIAENYPLVLQPTGLFSGTGRKMTAEFAHHAWTNDQRINKLTGQQFSEDYLHNILETESNFDSYNILLALAAVRQIAPEQEMKALNALQEVRYISGRDNTDFAVITEVLEMLGLGKAVELCQTEATKQMVEQQIEQGQQLASLHQVQGVPNVILHKGEEQGIIPNQFLYQDPEKLLTALQEIGK</sequence>
<comment type="caution">
    <text evidence="2">The sequence shown here is derived from an EMBL/GenBank/DDBJ whole genome shotgun (WGS) entry which is preliminary data.</text>
</comment>
<dbReference type="Proteomes" id="UP000230282">
    <property type="component" value="Unassembled WGS sequence"/>
</dbReference>
<dbReference type="AlphaFoldDB" id="A0A2M8RTV2"/>
<dbReference type="InterPro" id="IPR001853">
    <property type="entry name" value="DSBA-like_thioredoxin_dom"/>
</dbReference>
<reference evidence="2 3" key="1">
    <citation type="submission" date="2017-11" db="EMBL/GenBank/DDBJ databases">
        <title>Reclassification of Bisgaard taxon 5 as Caviibacterium pharyngocola gen. nov., sp. nov.</title>
        <authorList>
            <person name="Christensen H."/>
        </authorList>
    </citation>
    <scope>NUCLEOTIDE SEQUENCE [LARGE SCALE GENOMIC DNA]</scope>
    <source>
        <strain evidence="2 3">7_3</strain>
    </source>
</reference>
<evidence type="ECO:0000313" key="2">
    <source>
        <dbReference type="EMBL" id="PJG82306.1"/>
    </source>
</evidence>
<dbReference type="EMBL" id="PHGZ01000024">
    <property type="protein sequence ID" value="PJG82306.1"/>
    <property type="molecule type" value="Genomic_DNA"/>
</dbReference>
<dbReference type="SUPFAM" id="SSF52833">
    <property type="entry name" value="Thioredoxin-like"/>
    <property type="match status" value="1"/>
</dbReference>
<protein>
    <submittedName>
        <fullName evidence="2">Disulfide bond formation protein DsbA</fullName>
    </submittedName>
</protein>
<keyword evidence="3" id="KW-1185">Reference proteome</keyword>
<dbReference type="InterPro" id="IPR036249">
    <property type="entry name" value="Thioredoxin-like_sf"/>
</dbReference>
<feature type="domain" description="DSBA-like thioredoxin" evidence="1">
    <location>
        <begin position="7"/>
        <end position="183"/>
    </location>
</feature>
<dbReference type="Pfam" id="PF01323">
    <property type="entry name" value="DSBA"/>
    <property type="match status" value="1"/>
</dbReference>
<dbReference type="Gene3D" id="3.40.30.10">
    <property type="entry name" value="Glutaredoxin"/>
    <property type="match status" value="1"/>
</dbReference>
<proteinExistence type="predicted"/>
<organism evidence="2 3">
    <name type="scientific">Caviibacterium pharyngocola</name>
    <dbReference type="NCBI Taxonomy" id="28159"/>
    <lineage>
        <taxon>Bacteria</taxon>
        <taxon>Pseudomonadati</taxon>
        <taxon>Pseudomonadota</taxon>
        <taxon>Gammaproteobacteria</taxon>
        <taxon>Pasteurellales</taxon>
        <taxon>Pasteurellaceae</taxon>
        <taxon>Caviibacterium</taxon>
    </lineage>
</organism>
<accession>A0A2M8RTV2</accession>